<sequence>MSWHVRISEVQGNSENLGGNVSRIKKTVTANNVGLKRSALGEIGNKVVSRSNSSLATKPGALKNDIVKPLQRTVSLRSVGTNNAPKADFVKPLPKVNVTNRVKRTFSNTSVVSVCLPTNKADAVKEVQPTTTKTDFEDVDKADESNPLLVANYAFEIYEYLLSLEDKFPIRENFLEGQQVAPRMRTVLVDWLVDVQLQYHLLQETLYLAVSILDRYLQAVPTVPKKYLQLVGVAAMFVASKYEEVYMPDISDFVFITDSAYTKQQLLGMETKIVKALDFQFSRPISLTFLRRYSKVVEAHPMHHCLSKYFLELAMLEYSLCHVKPSLTAAAALYISLCLYELNDKKGPDHWDAKMVHYSSYTLDDIKPVAQTLATVIEKAPTSKFEAVRKKYSTSKMMKASLRQELSSDTLKCIARGLSPL</sequence>
<accession>A0AAE1LB71</accession>
<keyword evidence="5" id="KW-0131">Cell cycle</keyword>
<dbReference type="InterPro" id="IPR013763">
    <property type="entry name" value="Cyclin-like_dom"/>
</dbReference>
<keyword evidence="4 6" id="KW-0195">Cyclin</keyword>
<feature type="domain" description="Cyclin C-terminal" evidence="8">
    <location>
        <begin position="284"/>
        <end position="406"/>
    </location>
</feature>
<comment type="function">
    <text evidence="1">Essential for the control of the cell cycle at the G2/M (mitosis) transition.</text>
</comment>
<evidence type="ECO:0000256" key="6">
    <source>
        <dbReference type="RuleBase" id="RU000383"/>
    </source>
</evidence>
<comment type="caution">
    <text evidence="9">The sequence shown here is derived from an EMBL/GenBank/DDBJ whole genome shotgun (WGS) entry which is preliminary data.</text>
</comment>
<evidence type="ECO:0000313" key="10">
    <source>
        <dbReference type="Proteomes" id="UP001219518"/>
    </source>
</evidence>
<feature type="domain" description="Cyclin-like" evidence="7">
    <location>
        <begin position="190"/>
        <end position="275"/>
    </location>
</feature>
<dbReference type="PROSITE" id="PS00292">
    <property type="entry name" value="CYCLINS"/>
    <property type="match status" value="1"/>
</dbReference>
<dbReference type="PANTHER" id="PTHR10177">
    <property type="entry name" value="CYCLINS"/>
    <property type="match status" value="1"/>
</dbReference>
<proteinExistence type="inferred from homology"/>
<dbReference type="InterPro" id="IPR006671">
    <property type="entry name" value="Cyclin_N"/>
</dbReference>
<dbReference type="SMART" id="SM00385">
    <property type="entry name" value="CYCLIN"/>
    <property type="match status" value="2"/>
</dbReference>
<dbReference type="InterPro" id="IPR004367">
    <property type="entry name" value="Cyclin_C-dom"/>
</dbReference>
<dbReference type="Gene3D" id="1.10.472.10">
    <property type="entry name" value="Cyclin-like"/>
    <property type="match status" value="2"/>
</dbReference>
<evidence type="ECO:0000256" key="3">
    <source>
        <dbReference type="ARBA" id="ARBA00022618"/>
    </source>
</evidence>
<reference evidence="9" key="2">
    <citation type="journal article" date="2023" name="BMC Genomics">
        <title>Pest status, molecular evolution, and epigenetic factors derived from the genome assembly of Frankliniella fusca, a thysanopteran phytovirus vector.</title>
        <authorList>
            <person name="Catto M.A."/>
            <person name="Labadie P.E."/>
            <person name="Jacobson A.L."/>
            <person name="Kennedy G.G."/>
            <person name="Srinivasan R."/>
            <person name="Hunt B.G."/>
        </authorList>
    </citation>
    <scope>NUCLEOTIDE SEQUENCE</scope>
    <source>
        <strain evidence="9">PL_HMW_Pooled</strain>
    </source>
</reference>
<dbReference type="Proteomes" id="UP001219518">
    <property type="component" value="Unassembled WGS sequence"/>
</dbReference>
<feature type="domain" description="Cyclin-like" evidence="7">
    <location>
        <begin position="288"/>
        <end position="375"/>
    </location>
</feature>
<dbReference type="InterPro" id="IPR036915">
    <property type="entry name" value="Cyclin-like_sf"/>
</dbReference>
<evidence type="ECO:0000313" key="9">
    <source>
        <dbReference type="EMBL" id="KAK3912349.1"/>
    </source>
</evidence>
<dbReference type="AlphaFoldDB" id="A0AAE1LB71"/>
<evidence type="ECO:0000256" key="4">
    <source>
        <dbReference type="ARBA" id="ARBA00023127"/>
    </source>
</evidence>
<dbReference type="EMBL" id="JAHWGI010000292">
    <property type="protein sequence ID" value="KAK3912349.1"/>
    <property type="molecule type" value="Genomic_DNA"/>
</dbReference>
<evidence type="ECO:0000259" key="8">
    <source>
        <dbReference type="SMART" id="SM01332"/>
    </source>
</evidence>
<dbReference type="CDD" id="cd20507">
    <property type="entry name" value="CYCLIN_CCNB1-like_rpt1"/>
    <property type="match status" value="1"/>
</dbReference>
<name>A0AAE1LB71_9NEOP</name>
<dbReference type="GO" id="GO:0016538">
    <property type="term" value="F:cyclin-dependent protein serine/threonine kinase regulator activity"/>
    <property type="evidence" value="ECO:0007669"/>
    <property type="project" value="InterPro"/>
</dbReference>
<dbReference type="GO" id="GO:0051301">
    <property type="term" value="P:cell division"/>
    <property type="evidence" value="ECO:0007669"/>
    <property type="project" value="UniProtKB-KW"/>
</dbReference>
<organism evidence="9 10">
    <name type="scientific">Frankliniella fusca</name>
    <dbReference type="NCBI Taxonomy" id="407009"/>
    <lineage>
        <taxon>Eukaryota</taxon>
        <taxon>Metazoa</taxon>
        <taxon>Ecdysozoa</taxon>
        <taxon>Arthropoda</taxon>
        <taxon>Hexapoda</taxon>
        <taxon>Insecta</taxon>
        <taxon>Pterygota</taxon>
        <taxon>Neoptera</taxon>
        <taxon>Paraneoptera</taxon>
        <taxon>Thysanoptera</taxon>
        <taxon>Terebrantia</taxon>
        <taxon>Thripoidea</taxon>
        <taxon>Thripidae</taxon>
        <taxon>Frankliniella</taxon>
    </lineage>
</organism>
<protein>
    <submittedName>
        <fullName evidence="9">G2/mitotic-specific cyclin-B</fullName>
    </submittedName>
</protein>
<dbReference type="PIRSF" id="PIRSF001771">
    <property type="entry name" value="Cyclin_A_B_D_E"/>
    <property type="match status" value="1"/>
</dbReference>
<dbReference type="SUPFAM" id="SSF47954">
    <property type="entry name" value="Cyclin-like"/>
    <property type="match status" value="2"/>
</dbReference>
<reference evidence="9" key="1">
    <citation type="submission" date="2021-07" db="EMBL/GenBank/DDBJ databases">
        <authorList>
            <person name="Catto M.A."/>
            <person name="Jacobson A."/>
            <person name="Kennedy G."/>
            <person name="Labadie P."/>
            <person name="Hunt B.G."/>
            <person name="Srinivasan R."/>
        </authorList>
    </citation>
    <scope>NUCLEOTIDE SEQUENCE</scope>
    <source>
        <strain evidence="9">PL_HMW_Pooled</strain>
        <tissue evidence="9">Head</tissue>
    </source>
</reference>
<dbReference type="FunFam" id="1.10.472.10:FF:000198">
    <property type="entry name" value="G2/mitotic-specific cyclin-B1"/>
    <property type="match status" value="1"/>
</dbReference>
<gene>
    <name evidence="9" type="ORF">KUF71_021919</name>
</gene>
<dbReference type="GO" id="GO:0044772">
    <property type="term" value="P:mitotic cell cycle phase transition"/>
    <property type="evidence" value="ECO:0007669"/>
    <property type="project" value="InterPro"/>
</dbReference>
<evidence type="ECO:0000256" key="1">
    <source>
        <dbReference type="ARBA" id="ARBA00003222"/>
    </source>
</evidence>
<dbReference type="SMART" id="SM01332">
    <property type="entry name" value="Cyclin_C"/>
    <property type="match status" value="1"/>
</dbReference>
<evidence type="ECO:0000256" key="2">
    <source>
        <dbReference type="ARBA" id="ARBA00006955"/>
    </source>
</evidence>
<evidence type="ECO:0000259" key="7">
    <source>
        <dbReference type="SMART" id="SM00385"/>
    </source>
</evidence>
<dbReference type="InterPro" id="IPR046965">
    <property type="entry name" value="Cyclin_A/B-like"/>
</dbReference>
<keyword evidence="3" id="KW-0132">Cell division</keyword>
<dbReference type="InterPro" id="IPR048258">
    <property type="entry name" value="Cyclins_cyclin-box"/>
</dbReference>
<dbReference type="CDD" id="cd20509">
    <property type="entry name" value="CYCLIN_CCNB1-like_rpt2"/>
    <property type="match status" value="1"/>
</dbReference>
<dbReference type="Pfam" id="PF00134">
    <property type="entry name" value="Cyclin_N"/>
    <property type="match status" value="1"/>
</dbReference>
<keyword evidence="10" id="KW-1185">Reference proteome</keyword>
<evidence type="ECO:0000256" key="5">
    <source>
        <dbReference type="ARBA" id="ARBA00023306"/>
    </source>
</evidence>
<dbReference type="Pfam" id="PF02984">
    <property type="entry name" value="Cyclin_C"/>
    <property type="match status" value="1"/>
</dbReference>
<dbReference type="InterPro" id="IPR039361">
    <property type="entry name" value="Cyclin"/>
</dbReference>
<dbReference type="GO" id="GO:0005829">
    <property type="term" value="C:cytosol"/>
    <property type="evidence" value="ECO:0007669"/>
    <property type="project" value="UniProtKB-ARBA"/>
</dbReference>
<comment type="similarity">
    <text evidence="2">Belongs to the cyclin family. Cyclin AB subfamily.</text>
</comment>